<dbReference type="EMBL" id="JAHUVW010000001">
    <property type="protein sequence ID" value="MBV7672212.1"/>
    <property type="molecule type" value="Genomic_DNA"/>
</dbReference>
<proteinExistence type="predicted"/>
<protein>
    <submittedName>
        <fullName evidence="1">ATP-binding protein</fullName>
    </submittedName>
</protein>
<evidence type="ECO:0000313" key="2">
    <source>
        <dbReference type="Proteomes" id="UP000735541"/>
    </source>
</evidence>
<sequence>MIIWVNGAFGSGKTTLVDELHRRRPDALVYDPEHTGFVLRNIVREHTGDFQDLPLWRSQVVGMALDLVRAYGRPVLAPMTVVDPGYAEEIFGALESAGTTVHHFFLDVPAHTLEARLDARTVVPGDAERDERVRRWGKAQIPRCVAAASALRPGTVRLDGERTTGSLADEVMPYLS</sequence>
<dbReference type="GO" id="GO:0005524">
    <property type="term" value="F:ATP binding"/>
    <property type="evidence" value="ECO:0007669"/>
    <property type="project" value="UniProtKB-KW"/>
</dbReference>
<name>A0ABS6TVA1_STRHA</name>
<keyword evidence="2" id="KW-1185">Reference proteome</keyword>
<evidence type="ECO:0000313" key="1">
    <source>
        <dbReference type="EMBL" id="MBV7672212.1"/>
    </source>
</evidence>
<dbReference type="RefSeq" id="WP_228871017.1">
    <property type="nucleotide sequence ID" value="NZ_JAHUVW010000001.1"/>
</dbReference>
<dbReference type="Pfam" id="PF13671">
    <property type="entry name" value="AAA_33"/>
    <property type="match status" value="1"/>
</dbReference>
<comment type="caution">
    <text evidence="1">The sequence shown here is derived from an EMBL/GenBank/DDBJ whole genome shotgun (WGS) entry which is preliminary data.</text>
</comment>
<dbReference type="Proteomes" id="UP000735541">
    <property type="component" value="Unassembled WGS sequence"/>
</dbReference>
<accession>A0ABS6TVA1</accession>
<reference evidence="1 2" key="1">
    <citation type="submission" date="2021-07" db="EMBL/GenBank/DDBJ databases">
        <title>Sequencing Streptomyces halstedii LGO-A4 genome an citrus endophytic actinomycete.</title>
        <authorList>
            <person name="Samborskyy M."/>
            <person name="Scott N."/>
            <person name="Deglau R."/>
            <person name="Dickens S."/>
            <person name="Oliveira L.G."/>
        </authorList>
    </citation>
    <scope>NUCLEOTIDE SEQUENCE [LARGE SCALE GENOMIC DNA]</scope>
    <source>
        <strain evidence="1 2">LGO-A4</strain>
    </source>
</reference>
<keyword evidence="1" id="KW-0547">Nucleotide-binding</keyword>
<gene>
    <name evidence="1" type="ORF">STHAL_22450</name>
</gene>
<dbReference type="SUPFAM" id="SSF52540">
    <property type="entry name" value="P-loop containing nucleoside triphosphate hydrolases"/>
    <property type="match status" value="1"/>
</dbReference>
<organism evidence="1 2">
    <name type="scientific">Streptomyces halstedii</name>
    <dbReference type="NCBI Taxonomy" id="1944"/>
    <lineage>
        <taxon>Bacteria</taxon>
        <taxon>Bacillati</taxon>
        <taxon>Actinomycetota</taxon>
        <taxon>Actinomycetes</taxon>
        <taxon>Kitasatosporales</taxon>
        <taxon>Streptomycetaceae</taxon>
        <taxon>Streptomyces</taxon>
    </lineage>
</organism>
<dbReference type="Gene3D" id="3.40.50.300">
    <property type="entry name" value="P-loop containing nucleotide triphosphate hydrolases"/>
    <property type="match status" value="1"/>
</dbReference>
<keyword evidence="1" id="KW-0067">ATP-binding</keyword>
<dbReference type="InterPro" id="IPR027417">
    <property type="entry name" value="P-loop_NTPase"/>
</dbReference>